<sequence length="273" mass="30208">MSTVSANRFSGYLVPNIAILVSIKLENHNYLLWCSQFLPVLRAHGLIGFVDGSNVCPDEFVTSRAVWLALERCFASLSRSHIIQLKSQLQTIKKGSLSIDEYVKKIKHIVDSLAAVCSPVDDEDIIIYTLNGLPPEYGPFRTSIRTRSAPILLEELHVLLQCEELNLDITQTSSTDILTTAMVASKEANKSGTPLNNRGGKSNFHGRGRGPKNNNRGRGNPIQPSNPKPCCQICNRTGHTALDCYHRMDYSYQGRHPPSQLAAMAASFNQNND</sequence>
<proteinExistence type="predicted"/>
<dbReference type="EMBL" id="CM056818">
    <property type="protein sequence ID" value="KAJ8622015.1"/>
    <property type="molecule type" value="Genomic_DNA"/>
</dbReference>
<protein>
    <submittedName>
        <fullName evidence="1">Uncharacterized protein</fullName>
    </submittedName>
</protein>
<reference evidence="1 2" key="1">
    <citation type="journal article" date="2022" name="Hortic Res">
        <title>A haplotype resolved chromosomal level avocado genome allows analysis of novel avocado genes.</title>
        <authorList>
            <person name="Nath O."/>
            <person name="Fletcher S.J."/>
            <person name="Hayward A."/>
            <person name="Shaw L.M."/>
            <person name="Masouleh A.K."/>
            <person name="Furtado A."/>
            <person name="Henry R.J."/>
            <person name="Mitter N."/>
        </authorList>
    </citation>
    <scope>NUCLEOTIDE SEQUENCE [LARGE SCALE GENOMIC DNA]</scope>
    <source>
        <strain evidence="2">cv. Hass</strain>
    </source>
</reference>
<organism evidence="1 2">
    <name type="scientific">Persea americana</name>
    <name type="common">Avocado</name>
    <dbReference type="NCBI Taxonomy" id="3435"/>
    <lineage>
        <taxon>Eukaryota</taxon>
        <taxon>Viridiplantae</taxon>
        <taxon>Streptophyta</taxon>
        <taxon>Embryophyta</taxon>
        <taxon>Tracheophyta</taxon>
        <taxon>Spermatophyta</taxon>
        <taxon>Magnoliopsida</taxon>
        <taxon>Magnoliidae</taxon>
        <taxon>Laurales</taxon>
        <taxon>Lauraceae</taxon>
        <taxon>Persea</taxon>
    </lineage>
</organism>
<dbReference type="Proteomes" id="UP001234297">
    <property type="component" value="Chromosome 10"/>
</dbReference>
<keyword evidence="2" id="KW-1185">Reference proteome</keyword>
<name>A0ACC2KLY7_PERAE</name>
<evidence type="ECO:0000313" key="2">
    <source>
        <dbReference type="Proteomes" id="UP001234297"/>
    </source>
</evidence>
<evidence type="ECO:0000313" key="1">
    <source>
        <dbReference type="EMBL" id="KAJ8622015.1"/>
    </source>
</evidence>
<accession>A0ACC2KLY7</accession>
<comment type="caution">
    <text evidence="1">The sequence shown here is derived from an EMBL/GenBank/DDBJ whole genome shotgun (WGS) entry which is preliminary data.</text>
</comment>
<gene>
    <name evidence="1" type="ORF">MRB53_030544</name>
</gene>